<evidence type="ECO:0000313" key="2">
    <source>
        <dbReference type="EMBL" id="ADU28483.1"/>
    </source>
</evidence>
<dbReference type="RefSeq" id="WP_013486824.1">
    <property type="nucleotide sequence ID" value="NC_014829.1"/>
</dbReference>
<dbReference type="STRING" id="649639.Bcell_0194"/>
<keyword evidence="1" id="KW-1133">Transmembrane helix</keyword>
<reference evidence="2" key="1">
    <citation type="submission" date="2010-12" db="EMBL/GenBank/DDBJ databases">
        <title>Complete sequence of Bacillus cellulosilyticus DSM 2522.</title>
        <authorList>
            <consortium name="US DOE Joint Genome Institute"/>
            <person name="Lucas S."/>
            <person name="Copeland A."/>
            <person name="Lapidus A."/>
            <person name="Cheng J.-F."/>
            <person name="Bruce D."/>
            <person name="Goodwin L."/>
            <person name="Pitluck S."/>
            <person name="Chertkov O."/>
            <person name="Detter J.C."/>
            <person name="Han C."/>
            <person name="Tapia R."/>
            <person name="Land M."/>
            <person name="Hauser L."/>
            <person name="Jeffries C."/>
            <person name="Kyrpides N."/>
            <person name="Ivanova N."/>
            <person name="Mikhailova N."/>
            <person name="Brumm P."/>
            <person name="Mead D."/>
            <person name="Woyke T."/>
        </authorList>
    </citation>
    <scope>NUCLEOTIDE SEQUENCE [LARGE SCALE GENOMIC DNA]</scope>
    <source>
        <strain evidence="2">DSM 2522</strain>
    </source>
</reference>
<keyword evidence="3" id="KW-1185">Reference proteome</keyword>
<feature type="transmembrane region" description="Helical" evidence="1">
    <location>
        <begin position="163"/>
        <end position="186"/>
    </location>
</feature>
<feature type="transmembrane region" description="Helical" evidence="1">
    <location>
        <begin position="67"/>
        <end position="85"/>
    </location>
</feature>
<dbReference type="PANTHER" id="PTHR42867">
    <property type="entry name" value="MEMBRANE PROTEIN-RELATED"/>
    <property type="match status" value="1"/>
</dbReference>
<organism evidence="2 3">
    <name type="scientific">Evansella cellulosilytica (strain ATCC 21833 / DSM 2522 / FERM P-1141 / JCM 9156 / N-4)</name>
    <name type="common">Bacillus cellulosilyticus</name>
    <dbReference type="NCBI Taxonomy" id="649639"/>
    <lineage>
        <taxon>Bacteria</taxon>
        <taxon>Bacillati</taxon>
        <taxon>Bacillota</taxon>
        <taxon>Bacilli</taxon>
        <taxon>Bacillales</taxon>
        <taxon>Bacillaceae</taxon>
        <taxon>Evansella</taxon>
    </lineage>
</organism>
<keyword evidence="1" id="KW-0472">Membrane</keyword>
<proteinExistence type="predicted"/>
<accession>E6TTE3</accession>
<dbReference type="EMBL" id="CP002394">
    <property type="protein sequence ID" value="ADU28483.1"/>
    <property type="molecule type" value="Genomic_DNA"/>
</dbReference>
<gene>
    <name evidence="2" type="ordered locus">Bcell_0194</name>
</gene>
<sequence length="247" mass="28399">MEVYGGRAGYNSVCFKSERYKVISRWENGGIKTKTTRKKGKRKLFFVLSKVPFVRAFSFIFELLMEYWGYVLSVFMIVLLLQIKLFESFKSYSIPISPLVLLLVLLLISGLFIKVTPIGKYHAAEHMVARAYEIDGGDLSIEKVRQHSRIHKNCGTNLVTSILIFYICCFFIIGDGIWVLLVSWGIGYELWKSEPKGIWNIMLVIGGILQYYLFTSKPDDRHLLVAIEAMRVMEEQESNSGKNKGRQ</sequence>
<protein>
    <recommendedName>
        <fullName evidence="4">DUF1385 domain-containing protein</fullName>
    </recommendedName>
</protein>
<dbReference type="PANTHER" id="PTHR42867:SF1">
    <property type="entry name" value="MEMBRANE PROTEIN-RELATED"/>
    <property type="match status" value="1"/>
</dbReference>
<evidence type="ECO:0000313" key="3">
    <source>
        <dbReference type="Proteomes" id="UP000001401"/>
    </source>
</evidence>
<dbReference type="Proteomes" id="UP000001401">
    <property type="component" value="Chromosome"/>
</dbReference>
<name>E6TTE3_EVAC2</name>
<evidence type="ECO:0000256" key="1">
    <source>
        <dbReference type="SAM" id="Phobius"/>
    </source>
</evidence>
<feature type="transmembrane region" description="Helical" evidence="1">
    <location>
        <begin position="92"/>
        <end position="113"/>
    </location>
</feature>
<dbReference type="OrthoDB" id="5242995at2"/>
<dbReference type="HOGENOM" id="CLU_098196_0_0_9"/>
<dbReference type="KEGG" id="bco:Bcell_0194"/>
<feature type="transmembrane region" description="Helical" evidence="1">
    <location>
        <begin position="198"/>
        <end position="214"/>
    </location>
</feature>
<dbReference type="InterPro" id="IPR010787">
    <property type="entry name" value="DUF1385"/>
</dbReference>
<dbReference type="eggNOG" id="COG3872">
    <property type="taxonomic scope" value="Bacteria"/>
</dbReference>
<dbReference type="Pfam" id="PF07136">
    <property type="entry name" value="DUF1385"/>
    <property type="match status" value="1"/>
</dbReference>
<keyword evidence="1" id="KW-0812">Transmembrane</keyword>
<evidence type="ECO:0008006" key="4">
    <source>
        <dbReference type="Google" id="ProtNLM"/>
    </source>
</evidence>
<dbReference type="AlphaFoldDB" id="E6TTE3"/>